<accession>A0A2X1WKH9</accession>
<gene>
    <name evidence="2" type="ORF">NCTC11009_02367</name>
</gene>
<dbReference type="AlphaFoldDB" id="A0A2X1WKH9"/>
<reference evidence="2 3" key="1">
    <citation type="submission" date="2018-06" db="EMBL/GenBank/DDBJ databases">
        <authorList>
            <consortium name="Pathogen Informatics"/>
            <person name="Doyle S."/>
        </authorList>
    </citation>
    <scope>NUCLEOTIDE SEQUENCE [LARGE SCALE GENOMIC DNA]</scope>
    <source>
        <strain evidence="2 3">NCTC11009</strain>
    </source>
</reference>
<evidence type="ECO:0000313" key="2">
    <source>
        <dbReference type="EMBL" id="SPY09114.1"/>
    </source>
</evidence>
<dbReference type="EMBL" id="UATH01000001">
    <property type="protein sequence ID" value="SPY09114.1"/>
    <property type="molecule type" value="Genomic_DNA"/>
</dbReference>
<sequence>MQDVDRYISEVLEKKTHSSKSKLTPYKQQILKMRTAGLTYAEIQEYLSRCGVNVTIPAIRYQCNKLLKVSSSAEQSAPLRVPDRSVPEKKTTISKTPPTRENKSSNAGWKKPEWATVDVDIDKYI</sequence>
<feature type="region of interest" description="Disordered" evidence="1">
    <location>
        <begin position="72"/>
        <end position="109"/>
    </location>
</feature>
<evidence type="ECO:0000313" key="3">
    <source>
        <dbReference type="Proteomes" id="UP000250242"/>
    </source>
</evidence>
<feature type="compositionally biased region" description="Basic and acidic residues" evidence="1">
    <location>
        <begin position="81"/>
        <end position="91"/>
    </location>
</feature>
<evidence type="ECO:0000256" key="1">
    <source>
        <dbReference type="SAM" id="MobiDB-lite"/>
    </source>
</evidence>
<organism evidence="2 3">
    <name type="scientific">Oligella urethralis</name>
    <dbReference type="NCBI Taxonomy" id="90245"/>
    <lineage>
        <taxon>Bacteria</taxon>
        <taxon>Pseudomonadati</taxon>
        <taxon>Pseudomonadota</taxon>
        <taxon>Betaproteobacteria</taxon>
        <taxon>Burkholderiales</taxon>
        <taxon>Alcaligenaceae</taxon>
        <taxon>Oligella</taxon>
    </lineage>
</organism>
<name>A0A2X1WKH9_9BURK</name>
<dbReference type="RefSeq" id="WP_113062935.1">
    <property type="nucleotide sequence ID" value="NZ_UATH01000001.1"/>
</dbReference>
<dbReference type="Proteomes" id="UP000250242">
    <property type="component" value="Unassembled WGS sequence"/>
</dbReference>
<protein>
    <submittedName>
        <fullName evidence="2">Uncharacterized protein</fullName>
    </submittedName>
</protein>
<proteinExistence type="predicted"/>